<dbReference type="Gene3D" id="3.40.630.10">
    <property type="entry name" value="Zn peptidases"/>
    <property type="match status" value="1"/>
</dbReference>
<dbReference type="GO" id="GO:0016787">
    <property type="term" value="F:hydrolase activity"/>
    <property type="evidence" value="ECO:0007669"/>
    <property type="project" value="UniProtKB-KW"/>
</dbReference>
<feature type="domain" description="Peptidase M20 dimerisation" evidence="3">
    <location>
        <begin position="190"/>
        <end position="283"/>
    </location>
</feature>
<accession>A0A6J6BA43</accession>
<name>A0A6J6BA43_9ZZZZ</name>
<dbReference type="PIRSF" id="PIRSF005962">
    <property type="entry name" value="Pept_M20D_amidohydro"/>
    <property type="match status" value="1"/>
</dbReference>
<dbReference type="InterPro" id="IPR017439">
    <property type="entry name" value="Amidohydrolase"/>
</dbReference>
<protein>
    <submittedName>
        <fullName evidence="4">Unannotated protein</fullName>
    </submittedName>
</protein>
<evidence type="ECO:0000256" key="2">
    <source>
        <dbReference type="ARBA" id="ARBA00022801"/>
    </source>
</evidence>
<evidence type="ECO:0000313" key="4">
    <source>
        <dbReference type="EMBL" id="CAB4536010.1"/>
    </source>
</evidence>
<dbReference type="InterPro" id="IPR011650">
    <property type="entry name" value="Peptidase_M20_dimer"/>
</dbReference>
<dbReference type="InterPro" id="IPR036264">
    <property type="entry name" value="Bact_exopeptidase_dim_dom"/>
</dbReference>
<evidence type="ECO:0000259" key="3">
    <source>
        <dbReference type="Pfam" id="PF07687"/>
    </source>
</evidence>
<comment type="similarity">
    <text evidence="1">Belongs to the peptidase M20 family.</text>
</comment>
<dbReference type="NCBIfam" id="TIGR01891">
    <property type="entry name" value="amidohydrolases"/>
    <property type="match status" value="1"/>
</dbReference>
<evidence type="ECO:0000313" key="5">
    <source>
        <dbReference type="EMBL" id="CAB4733007.1"/>
    </source>
</evidence>
<dbReference type="InterPro" id="IPR002933">
    <property type="entry name" value="Peptidase_M20"/>
</dbReference>
<dbReference type="CDD" id="cd03886">
    <property type="entry name" value="M20_Acy1"/>
    <property type="match status" value="1"/>
</dbReference>
<proteinExistence type="inferred from homology"/>
<reference evidence="4" key="1">
    <citation type="submission" date="2020-05" db="EMBL/GenBank/DDBJ databases">
        <authorList>
            <person name="Chiriac C."/>
            <person name="Salcher M."/>
            <person name="Ghai R."/>
            <person name="Kavagutti S V."/>
        </authorList>
    </citation>
    <scope>NUCLEOTIDE SEQUENCE</scope>
</reference>
<dbReference type="Pfam" id="PF07687">
    <property type="entry name" value="M20_dimer"/>
    <property type="match status" value="1"/>
</dbReference>
<evidence type="ECO:0000256" key="1">
    <source>
        <dbReference type="ARBA" id="ARBA00006153"/>
    </source>
</evidence>
<organism evidence="4">
    <name type="scientific">freshwater metagenome</name>
    <dbReference type="NCBI Taxonomy" id="449393"/>
    <lineage>
        <taxon>unclassified sequences</taxon>
        <taxon>metagenomes</taxon>
        <taxon>ecological metagenomes</taxon>
    </lineage>
</organism>
<dbReference type="FunFam" id="3.30.70.360:FF:000014">
    <property type="entry name" value="N-acyl-L-amino acid amidohydrolase"/>
    <property type="match status" value="1"/>
</dbReference>
<keyword evidence="2" id="KW-0378">Hydrolase</keyword>
<sequence length="402" mass="42088">MTLLEGNLVSAASDLLPSAIELRRKLHRHPELGLDLPKTQAAVLEELEGLGLKVSLGRGLSSVVADLETGRPGPRILLRGDMDALPMPEDTGLEFSSESANTMHACGHDAHTAMLVGAARLLSARQEQLSGSIRFMFQPGEEGSGGAAVMINEGVLDGVDAAFAMHVAPNLPSGMVAWKAGPVMASADVVKIIVTGRGGHASTPHWACDPVPVACEIVLALQAMITRTVDAFDPAVLTIAQINAGTTDNVIPEKVELIGTLRAVSEGTRHAVWDRVRQVAQGIAEAHGCSTEVQIIEGYPVTVNTPEFAEFAASVVEKTFGDGHCFKMPAPVMGAEDFSYVLAKVPGAMLFLGVCPAEHKNSLLAPACHSNKMVLNEASMADGIALHAAVAVSFLQGGYALS</sequence>
<gene>
    <name evidence="4" type="ORF">UFOPK1358_00740</name>
    <name evidence="5" type="ORF">UFOPK2766_00446</name>
    <name evidence="6" type="ORF">UFOPK3519_00526</name>
</gene>
<dbReference type="Pfam" id="PF01546">
    <property type="entry name" value="Peptidase_M20"/>
    <property type="match status" value="1"/>
</dbReference>
<dbReference type="Gene3D" id="3.30.70.360">
    <property type="match status" value="1"/>
</dbReference>
<dbReference type="PANTHER" id="PTHR11014:SF63">
    <property type="entry name" value="METALLOPEPTIDASE, PUTATIVE (AFU_ORTHOLOGUE AFUA_6G09600)-RELATED"/>
    <property type="match status" value="1"/>
</dbReference>
<dbReference type="AlphaFoldDB" id="A0A6J6BA43"/>
<dbReference type="SUPFAM" id="SSF55031">
    <property type="entry name" value="Bacterial exopeptidase dimerisation domain"/>
    <property type="match status" value="1"/>
</dbReference>
<dbReference type="EMBL" id="CAFBMG010000027">
    <property type="protein sequence ID" value="CAB4895043.1"/>
    <property type="molecule type" value="Genomic_DNA"/>
</dbReference>
<dbReference type="PANTHER" id="PTHR11014">
    <property type="entry name" value="PEPTIDASE M20 FAMILY MEMBER"/>
    <property type="match status" value="1"/>
</dbReference>
<dbReference type="SUPFAM" id="SSF53187">
    <property type="entry name" value="Zn-dependent exopeptidases"/>
    <property type="match status" value="1"/>
</dbReference>
<dbReference type="EMBL" id="CAEZSF010000055">
    <property type="protein sequence ID" value="CAB4536010.1"/>
    <property type="molecule type" value="Genomic_DNA"/>
</dbReference>
<dbReference type="EMBL" id="CAEZYU010000013">
    <property type="protein sequence ID" value="CAB4733007.1"/>
    <property type="molecule type" value="Genomic_DNA"/>
</dbReference>
<evidence type="ECO:0000313" key="6">
    <source>
        <dbReference type="EMBL" id="CAB4895043.1"/>
    </source>
</evidence>